<organism evidence="3">
    <name type="scientific">Candidatus Methanophagaceae archaeon ANME-1 ERB6</name>
    <dbReference type="NCBI Taxonomy" id="2759912"/>
    <lineage>
        <taxon>Archaea</taxon>
        <taxon>Methanobacteriati</taxon>
        <taxon>Methanobacteriota</taxon>
        <taxon>Stenosarchaea group</taxon>
        <taxon>Methanomicrobia</taxon>
        <taxon>Candidatus Methanophagales</taxon>
        <taxon>Candidatus Methanophagaceae</taxon>
    </lineage>
</organism>
<dbReference type="GO" id="GO:0006813">
    <property type="term" value="P:potassium ion transport"/>
    <property type="evidence" value="ECO:0007669"/>
    <property type="project" value="InterPro"/>
</dbReference>
<dbReference type="Gene3D" id="3.90.1640.10">
    <property type="entry name" value="inorganic pyrophosphatase (n-terminal core)"/>
    <property type="match status" value="1"/>
</dbReference>
<dbReference type="PANTHER" id="PTHR47618">
    <property type="entry name" value="BIFUNCTIONAL OLIGORIBONUCLEASE AND PAP PHOSPHATASE NRNA"/>
    <property type="match status" value="1"/>
</dbReference>
<dbReference type="InterPro" id="IPR003156">
    <property type="entry name" value="DHHA1_dom"/>
</dbReference>
<protein>
    <submittedName>
        <fullName evidence="3">Manganese-dependent inorganic pyrophosphatase</fullName>
        <ecNumber evidence="3">3.6.1.1</ecNumber>
    </submittedName>
</protein>
<feature type="region of interest" description="Disordered" evidence="1">
    <location>
        <begin position="1"/>
        <end position="21"/>
    </location>
</feature>
<accession>A0A7G9YUS0</accession>
<dbReference type="Gene3D" id="3.10.310.30">
    <property type="match status" value="1"/>
</dbReference>
<dbReference type="GO" id="GO:0004427">
    <property type="term" value="F:inorganic diphosphate phosphatase activity"/>
    <property type="evidence" value="ECO:0007669"/>
    <property type="project" value="UniProtKB-EC"/>
</dbReference>
<dbReference type="PANTHER" id="PTHR47618:SF1">
    <property type="entry name" value="BIFUNCTIONAL OLIGORIBONUCLEASE AND PAP PHOSPHATASE NRNA"/>
    <property type="match status" value="1"/>
</dbReference>
<reference evidence="3" key="1">
    <citation type="submission" date="2020-06" db="EMBL/GenBank/DDBJ databases">
        <title>Unique genomic features of the anaerobic methanotrophic archaea.</title>
        <authorList>
            <person name="Chadwick G.L."/>
            <person name="Skennerton C.T."/>
            <person name="Laso-Perez R."/>
            <person name="Leu A.O."/>
            <person name="Speth D.R."/>
            <person name="Yu H."/>
            <person name="Morgan-Lang C."/>
            <person name="Hatzenpichler R."/>
            <person name="Goudeau D."/>
            <person name="Malmstrom R."/>
            <person name="Brazelton W.J."/>
            <person name="Woyke T."/>
            <person name="Hallam S.J."/>
            <person name="Tyson G.W."/>
            <person name="Wegener G."/>
            <person name="Boetius A."/>
            <person name="Orphan V."/>
        </authorList>
    </citation>
    <scope>NUCLEOTIDE SEQUENCE</scope>
</reference>
<evidence type="ECO:0000259" key="2">
    <source>
        <dbReference type="PROSITE" id="PS51201"/>
    </source>
</evidence>
<dbReference type="InterPro" id="IPR038763">
    <property type="entry name" value="DHH_sf"/>
</dbReference>
<dbReference type="InterPro" id="IPR051319">
    <property type="entry name" value="Oligoribo/pAp-PDE_c-di-AMP_PDE"/>
</dbReference>
<dbReference type="EMBL" id="MT631477">
    <property type="protein sequence ID" value="QNO51754.1"/>
    <property type="molecule type" value="Genomic_DNA"/>
</dbReference>
<proteinExistence type="predicted"/>
<dbReference type="PROSITE" id="PS51201">
    <property type="entry name" value="RCK_N"/>
    <property type="match status" value="1"/>
</dbReference>
<feature type="domain" description="RCK N-terminal" evidence="2">
    <location>
        <begin position="23"/>
        <end position="142"/>
    </location>
</feature>
<gene>
    <name evidence="3" type="primary">ppaC</name>
    <name evidence="3" type="ORF">LBHPMFOL_00024</name>
</gene>
<dbReference type="AlphaFoldDB" id="A0A7G9YUS0"/>
<dbReference type="Pfam" id="PF02272">
    <property type="entry name" value="DHHA1"/>
    <property type="match status" value="1"/>
</dbReference>
<sequence>MSTEGSGTGYKSAGKGKAKGNGKDKVVHVIFGCGSVGYAVAKELKAQGTEVVIVDTDEKKVELLKEEDFVAFVGDISEPKEITRIKSEGEPEAFFVLSNSSEVNKKAAKNIKEKLPQTCLIVRVIEPGDKEDLEELGVDVALSIRNIVSRAAIESLDRVKAQSKAKELMAVIEAINKKGKLGIVVHDSPDSDAIASALALKRIAKNVDVPADILYRGEIGHHVNRAFVNILGIEMRQIEGEEELKEYDKLALMDASVPGANNLLPPPPEGNVDIIIDHHVANNKENVHADFFDVRTDNGATSTIMTRYLQELGIPVDKILATALLQGIRTDTSGFKRETHPSDFSAAAFLHVKADKELLEQIETPPMSTEMLNVIGNAIVHKKIKGSYLITNVGAVVNRDAIPQAADYLLNLEGITTAIVIGLCEDTICVSGRSKDIRVNIGDAFAHAFEEMGSAGGHATMAAAQLPLGIFSGIKDKDTLIQLAEDAVTKRFMSVMKEEKSE</sequence>
<dbReference type="SUPFAM" id="SSF64182">
    <property type="entry name" value="DHH phosphoesterases"/>
    <property type="match status" value="1"/>
</dbReference>
<dbReference type="EC" id="3.6.1.1" evidence="3"/>
<dbReference type="SUPFAM" id="SSF51735">
    <property type="entry name" value="NAD(P)-binding Rossmann-fold domains"/>
    <property type="match status" value="1"/>
</dbReference>
<keyword evidence="3" id="KW-0378">Hydrolase</keyword>
<evidence type="ECO:0000313" key="3">
    <source>
        <dbReference type="EMBL" id="QNO51754.1"/>
    </source>
</evidence>
<dbReference type="InterPro" id="IPR001667">
    <property type="entry name" value="DDH_dom"/>
</dbReference>
<dbReference type="Gene3D" id="3.40.50.720">
    <property type="entry name" value="NAD(P)-binding Rossmann-like Domain"/>
    <property type="match status" value="1"/>
</dbReference>
<dbReference type="GO" id="GO:0003676">
    <property type="term" value="F:nucleic acid binding"/>
    <property type="evidence" value="ECO:0007669"/>
    <property type="project" value="InterPro"/>
</dbReference>
<dbReference type="InterPro" id="IPR003148">
    <property type="entry name" value="RCK_N"/>
</dbReference>
<dbReference type="Pfam" id="PF01368">
    <property type="entry name" value="DHH"/>
    <property type="match status" value="1"/>
</dbReference>
<name>A0A7G9YUS0_9EURY</name>
<dbReference type="InterPro" id="IPR036291">
    <property type="entry name" value="NAD(P)-bd_dom_sf"/>
</dbReference>
<dbReference type="Pfam" id="PF02254">
    <property type="entry name" value="TrkA_N"/>
    <property type="match status" value="1"/>
</dbReference>
<evidence type="ECO:0000256" key="1">
    <source>
        <dbReference type="SAM" id="MobiDB-lite"/>
    </source>
</evidence>